<dbReference type="Gene3D" id="2.160.20.10">
    <property type="entry name" value="Single-stranded right-handed beta-helix, Pectin lyase-like"/>
    <property type="match status" value="1"/>
</dbReference>
<dbReference type="PANTHER" id="PTHR46769:SF2">
    <property type="entry name" value="FIBROCYSTIN-L ISOFORM 2 PRECURSOR-RELATED"/>
    <property type="match status" value="1"/>
</dbReference>
<evidence type="ECO:0000256" key="2">
    <source>
        <dbReference type="SAM" id="SignalP"/>
    </source>
</evidence>
<evidence type="ECO:0000259" key="3">
    <source>
        <dbReference type="Pfam" id="PF24606"/>
    </source>
</evidence>
<evidence type="ECO:0000256" key="1">
    <source>
        <dbReference type="ARBA" id="ARBA00022729"/>
    </source>
</evidence>
<accession>A0A7S2UBN9</accession>
<dbReference type="InterPro" id="IPR012334">
    <property type="entry name" value="Pectin_lyas_fold"/>
</dbReference>
<dbReference type="EMBL" id="HBHQ01009681">
    <property type="protein sequence ID" value="CAD9814710.1"/>
    <property type="molecule type" value="Transcribed_RNA"/>
</dbReference>
<feature type="signal peptide" evidence="2">
    <location>
        <begin position="1"/>
        <end position="23"/>
    </location>
</feature>
<keyword evidence="1 2" id="KW-0732">Signal</keyword>
<dbReference type="SUPFAM" id="SSF51126">
    <property type="entry name" value="Pectin lyase-like"/>
    <property type="match status" value="1"/>
</dbReference>
<dbReference type="Gene3D" id="2.60.120.260">
    <property type="entry name" value="Galactose-binding domain-like"/>
    <property type="match status" value="3"/>
</dbReference>
<reference evidence="4" key="1">
    <citation type="submission" date="2021-01" db="EMBL/GenBank/DDBJ databases">
        <authorList>
            <person name="Corre E."/>
            <person name="Pelletier E."/>
            <person name="Niang G."/>
            <person name="Scheremetjew M."/>
            <person name="Finn R."/>
            <person name="Kale V."/>
            <person name="Holt S."/>
            <person name="Cochrane G."/>
            <person name="Meng A."/>
            <person name="Brown T."/>
            <person name="Cohen L."/>
        </authorList>
    </citation>
    <scope>NUCLEOTIDE SEQUENCE</scope>
    <source>
        <strain evidence="4">CCMP2084</strain>
    </source>
</reference>
<evidence type="ECO:0000313" key="4">
    <source>
        <dbReference type="EMBL" id="CAD9814710.1"/>
    </source>
</evidence>
<dbReference type="InterPro" id="IPR055401">
    <property type="entry name" value="CEMIP_beta-hel_dom"/>
</dbReference>
<protein>
    <recommendedName>
        <fullName evidence="3">CEMIP beta-helix domain-containing protein</fullName>
    </recommendedName>
</protein>
<name>A0A7S2UBN9_9STRA</name>
<organism evidence="4">
    <name type="scientific">Attheya septentrionalis</name>
    <dbReference type="NCBI Taxonomy" id="420275"/>
    <lineage>
        <taxon>Eukaryota</taxon>
        <taxon>Sar</taxon>
        <taxon>Stramenopiles</taxon>
        <taxon>Ochrophyta</taxon>
        <taxon>Bacillariophyta</taxon>
        <taxon>Coscinodiscophyceae</taxon>
        <taxon>Chaetocerotophycidae</taxon>
        <taxon>Chaetocerotales</taxon>
        <taxon>Attheyaceae</taxon>
        <taxon>Attheya</taxon>
    </lineage>
</organism>
<feature type="chain" id="PRO_5031010359" description="CEMIP beta-helix domain-containing protein" evidence="2">
    <location>
        <begin position="24"/>
        <end position="1559"/>
    </location>
</feature>
<dbReference type="PANTHER" id="PTHR46769">
    <property type="entry name" value="POLYCYSTIC KIDNEY AND HEPATIC DISEASE 1 (AUTOSOMAL RECESSIVE)-LIKE 1"/>
    <property type="match status" value="1"/>
</dbReference>
<dbReference type="Pfam" id="PF24606">
    <property type="entry name" value="CEMIP_beta-hel"/>
    <property type="match status" value="1"/>
</dbReference>
<dbReference type="InterPro" id="IPR052387">
    <property type="entry name" value="Fibrocystin"/>
</dbReference>
<dbReference type="InterPro" id="IPR011050">
    <property type="entry name" value="Pectin_lyase_fold/virulence"/>
</dbReference>
<gene>
    <name evidence="4" type="ORF">ASEP1449_LOCUS6535</name>
</gene>
<sequence length="1559" mass="174502">MTKQKRMTTKFVILFSLWLVARNASTLLSDSLPQEVTDVGSNRLMLNHDDTMKQRVLASTTTTIPMFSQQDCNRNLDWNSCALFSAQGYDYNKTVVIPCGQCVTFDVWGELKLPMGLDVQGALQMFVNFHSLHLYLPFLRVQGNLHITTGATVITDTPSLRITLTGTNETRTQFVPAGINQNICSSQSTRLKPCQVGTKPFVVAGGQLNIQGLPSPNCPSWHNLINVATVPLVDLLASKATNFFLDCSSVLDKTSYDSSSNVYSLYPECLHQYSIYKVSLRVRAPDTVNPVGFNVELRSRNNNNRKDFQIAKCPKATQTDWIICESQFVLQTNMINGYDTFQVQLEWDDKYIGDVEVKDWNITFLEGPVMGLVLPRDVAGCWGDGAEILVTSHTTDYKDHQVRRLQGTPFPNPKDRNTYILPLDRMIIRPTTLEDSADFAVEVALLSRNIVVEGAKDDPNNPRHGGHFMIMQTPDIIQRIEGIEFRNMGQQGLLGRYPIHFHLCDSVEGSIVSKNTIRESNQRCIVVHGTHNVTVSKNVAFNTKGHCYMTEDAGELDNVFIGNLGAYTRTVEKQISGDESDFDASTFWCTNPGNEWTENVAGGSEVNGFWFEVPSTVRGATNLMPLSKDMNPKKMAIKRFESNVAHSNVEHGLRTYPRGYQPEVESVFSNTRSYLNKKAGVFFHNSKNLALEGGVYADNEIQTDFDKADNIRFENAKVIGFSESNRKIFERERLSANCPRIGSEIHTFARDPNDSGAIFRGVSYSGFDDNELSNCGQQTVAFNFDDKVQTTMFDFWTTIEDVSISDGGAPISFCQAEGSDVTDVYITDLDSSLRPKGLEANGASTIMSDNAKMPALIFIDQRNCVSWKDRCCMYCINTCLRSITYAIDASYTEGYTLKVTDIYDSKDAIIDGSYYYEDDELSDSLFSKQRVYSVSLPPGKYKAEFFDKQGNPVWPTHVAEEYEAIQCPNSLLEGSVQLIQPDIREAECTELITNGSADHSNSEHSFWSHKGGGVTVAINEGRTGNAFADYEQSSNDDSIGQYLDTRCLKMMKGRQYEIKAYVKLEDATNALPYDCTNSDTCPKAEIRLNIPGEIGSGYLEVAREYVRPDAETSGWRLLQGIMTIEKQMAVASSAFFYIERNLEGVRMLLDDISISLLPEPACDKNLVMNGNFEDSSFWARDDDKQNTKLELISPGVNGDEDNAMELSRRRESWHSMSQDICIGCMKEGGRYTVTSRFQLRNGVDDSIFACDRTQYKGIDECPEMELQSWLDNGLDTYKSSKRINAANAAWPITTAGWNTMYGIYTASSIDEAADITRLTWDNLHPSKNLVVDDISIIHLPMNCKSLIVNGDFEYDNGRTAAFWENTGQDVEIDVVDVSQAKDESNHGVSLKVSRSGPGIVQQLDSRCLKAGTAWRIEVRIKLVNTSTGKGVRCSPTSRSRKDGCPHVTISGAKDGADQFEQRLYTDLTKGRWDADNLNLWRSNKLIVNEAMADSDSVSIEIRRFNEDWNVILDDFRMIPDADATDTGKTASGVRPMYNLQNYWKLHLGCFVILATLAFI</sequence>
<feature type="domain" description="CEMIP beta-helix" evidence="3">
    <location>
        <begin position="464"/>
        <end position="653"/>
    </location>
</feature>
<proteinExistence type="predicted"/>